<name>A0A917X8B2_9ACTN</name>
<gene>
    <name evidence="2" type="ORF">GCM10007977_106490</name>
</gene>
<feature type="region of interest" description="Disordered" evidence="1">
    <location>
        <begin position="320"/>
        <end position="349"/>
    </location>
</feature>
<evidence type="ECO:0000313" key="2">
    <source>
        <dbReference type="EMBL" id="GGM87249.1"/>
    </source>
</evidence>
<evidence type="ECO:0000313" key="3">
    <source>
        <dbReference type="Proteomes" id="UP000642070"/>
    </source>
</evidence>
<feature type="compositionally biased region" description="Basic and acidic residues" evidence="1">
    <location>
        <begin position="900"/>
        <end position="910"/>
    </location>
</feature>
<dbReference type="AlphaFoldDB" id="A0A917X8B2"/>
<protein>
    <submittedName>
        <fullName evidence="2">Uncharacterized protein</fullName>
    </submittedName>
</protein>
<dbReference type="Proteomes" id="UP000642070">
    <property type="component" value="Unassembled WGS sequence"/>
</dbReference>
<accession>A0A917X8B2</accession>
<organism evidence="2 3">
    <name type="scientific">Dactylosporangium sucinum</name>
    <dbReference type="NCBI Taxonomy" id="1424081"/>
    <lineage>
        <taxon>Bacteria</taxon>
        <taxon>Bacillati</taxon>
        <taxon>Actinomycetota</taxon>
        <taxon>Actinomycetes</taxon>
        <taxon>Micromonosporales</taxon>
        <taxon>Micromonosporaceae</taxon>
        <taxon>Dactylosporangium</taxon>
    </lineage>
</organism>
<comment type="caution">
    <text evidence="2">The sequence shown here is derived from an EMBL/GenBank/DDBJ whole genome shotgun (WGS) entry which is preliminary data.</text>
</comment>
<feature type="region of interest" description="Disordered" evidence="1">
    <location>
        <begin position="900"/>
        <end position="920"/>
    </location>
</feature>
<proteinExistence type="predicted"/>
<reference evidence="2" key="1">
    <citation type="journal article" date="2014" name="Int. J. Syst. Evol. Microbiol.">
        <title>Complete genome sequence of Corynebacterium casei LMG S-19264T (=DSM 44701T), isolated from a smear-ripened cheese.</title>
        <authorList>
            <consortium name="US DOE Joint Genome Institute (JGI-PGF)"/>
            <person name="Walter F."/>
            <person name="Albersmeier A."/>
            <person name="Kalinowski J."/>
            <person name="Ruckert C."/>
        </authorList>
    </citation>
    <scope>NUCLEOTIDE SEQUENCE</scope>
    <source>
        <strain evidence="2">JCM 19831</strain>
    </source>
</reference>
<reference evidence="2" key="2">
    <citation type="submission" date="2020-09" db="EMBL/GenBank/DDBJ databases">
        <authorList>
            <person name="Sun Q."/>
            <person name="Ohkuma M."/>
        </authorList>
    </citation>
    <scope>NUCLEOTIDE SEQUENCE</scope>
    <source>
        <strain evidence="2">JCM 19831</strain>
    </source>
</reference>
<sequence>MYTAVLRLAALAPEGERVEILRQVRELVGASLRGSHRVPPELVEALLQVGGEDWMLAIMRNEPASKDPSLRREVKRTGLVAVAVAEWRREEHEAARRGPDGQVRWNLADARALLLGLTATTGFDVSANTRQIIQDGSGRPSLNRSGFARAFVYCQIPSTVREVLQGDRRLTRAERLRALLSIFVGGGAEALADALRDPVVASRVGADLLEIGADAVAGADGVARLRAAVAEAESVAGAAAELRGQRARTDDMREIRERVAEILWAYEPVDWVGLEAAHHAEPFPTSVGRALAIRDDCPTTLLDAIADDCVRRDSPARQVLRDARSRYRETTSEEERDASHSERRQPMDKLPPIAAALSRCLAEWVPETVGSDPIAWRMVYERLPDFPGTVYELLAVSAEGARATEGIDKHWPDPDNYPLPGERPHPIYGLGDRRLADRRLADFLTLLDAAPVEHVVNLVPFLSGPIAFAVVAGRWRPAYARFAEPDAAHRERILLSRRVDLPPGLIARLAVYGDPAVGVGLLYQRQATWNQRRAAERTLSLDPDLRRSMILGGSARQLIPLVGCGYLDIAAAVCETGGDTGPATGLARRYSPGRTPREVVRGSRLVQLRIGLGIGERHGLAEAAAFLPGWFAADVRDLVTEASRMDDERAALRRLRKATCVAAETSNMIRAMFASYDAHKYDVFFEGYRWDWRRLLASHRRHRLASVVAVDLAAMPACPADWPGELAQTASARTRARRARRPMVVRPAHRGLAAAVPEAMPALRTLAREVLGDDPGAWVRAIRMFPTFPGTLRELCAEAVRNPVREPAAGSPPLWTPGAGDVYDAVRFDPEKPLPVDIASTGARDVPPAPPAAAAPAPAVPVVPFRWGPLRRERFDPATVTAARPDPVEVARARAEWARGPYGDHHHPDFEPPPSGEEPLPTDIESARVWASGPYVAMRPPFDGWWCATCQRLEQDGEPLHPWWATDRVCPNHMVYPVQVTARDQLDEDPVRLPSAAWWCPTCQRIVPGDAPVGGDPHPPHVVDDRFVAGQPCPTAFYRPVHVVYRRD</sequence>
<evidence type="ECO:0000256" key="1">
    <source>
        <dbReference type="SAM" id="MobiDB-lite"/>
    </source>
</evidence>
<keyword evidence="3" id="KW-1185">Reference proteome</keyword>
<dbReference type="EMBL" id="BMPI01000111">
    <property type="protein sequence ID" value="GGM87249.1"/>
    <property type="molecule type" value="Genomic_DNA"/>
</dbReference>
<feature type="compositionally biased region" description="Basic and acidic residues" evidence="1">
    <location>
        <begin position="320"/>
        <end position="347"/>
    </location>
</feature>